<comment type="caution">
    <text evidence="4">The sequence shown here is derived from an EMBL/GenBank/DDBJ whole genome shotgun (WGS) entry which is preliminary data.</text>
</comment>
<name>A0A0N0CWL1_9BACI</name>
<evidence type="ECO:0000259" key="3">
    <source>
        <dbReference type="Pfam" id="PF04321"/>
    </source>
</evidence>
<dbReference type="EC" id="1.1.1.133" evidence="2"/>
<dbReference type="OrthoDB" id="9803892at2"/>
<keyword evidence="2" id="KW-0560">Oxidoreductase</keyword>
<accession>A0A0N0CWL1</accession>
<dbReference type="InterPro" id="IPR036291">
    <property type="entry name" value="NAD(P)-bd_dom_sf"/>
</dbReference>
<dbReference type="EMBL" id="LGCI01000005">
    <property type="protein sequence ID" value="KOY83274.1"/>
    <property type="molecule type" value="Genomic_DNA"/>
</dbReference>
<keyword evidence="2" id="KW-0521">NADP</keyword>
<dbReference type="InterPro" id="IPR005913">
    <property type="entry name" value="dTDP_dehydrorham_reduct"/>
</dbReference>
<evidence type="ECO:0000313" key="4">
    <source>
        <dbReference type="EMBL" id="KOY83274.1"/>
    </source>
</evidence>
<evidence type="ECO:0000313" key="5">
    <source>
        <dbReference type="Proteomes" id="UP000037977"/>
    </source>
</evidence>
<comment type="function">
    <text evidence="2">Catalyzes the reduction of dTDP-6-deoxy-L-lyxo-4-hexulose to yield dTDP-L-rhamnose.</text>
</comment>
<organism evidence="4 5">
    <name type="scientific">Lysinibacillus macroides</name>
    <dbReference type="NCBI Taxonomy" id="33935"/>
    <lineage>
        <taxon>Bacteria</taxon>
        <taxon>Bacillati</taxon>
        <taxon>Bacillota</taxon>
        <taxon>Bacilli</taxon>
        <taxon>Bacillales</taxon>
        <taxon>Bacillaceae</taxon>
        <taxon>Lysinibacillus</taxon>
    </lineage>
</organism>
<evidence type="ECO:0000256" key="2">
    <source>
        <dbReference type="RuleBase" id="RU364082"/>
    </source>
</evidence>
<reference evidence="4 5" key="1">
    <citation type="submission" date="2015-07" db="EMBL/GenBank/DDBJ databases">
        <title>Genome sequencing project for genomic taxonomy and phylogenomics of Bacillus-like bacteria.</title>
        <authorList>
            <person name="Liu B."/>
            <person name="Wang J."/>
            <person name="Zhu Y."/>
            <person name="Liu G."/>
            <person name="Chen Q."/>
            <person name="Chen Z."/>
            <person name="Che J."/>
            <person name="Ge C."/>
            <person name="Shi H."/>
            <person name="Pan Z."/>
            <person name="Liu X."/>
        </authorList>
    </citation>
    <scope>NUCLEOTIDE SEQUENCE [LARGE SCALE GENOMIC DNA]</scope>
    <source>
        <strain evidence="4 5">DSM 54</strain>
    </source>
</reference>
<proteinExistence type="inferred from homology"/>
<dbReference type="AlphaFoldDB" id="A0A0N0CWL1"/>
<keyword evidence="5" id="KW-1185">Reference proteome</keyword>
<dbReference type="SUPFAM" id="SSF51735">
    <property type="entry name" value="NAD(P)-binding Rossmann-fold domains"/>
    <property type="match status" value="1"/>
</dbReference>
<dbReference type="Gene3D" id="3.40.50.720">
    <property type="entry name" value="NAD(P)-binding Rossmann-like Domain"/>
    <property type="match status" value="1"/>
</dbReference>
<comment type="pathway">
    <text evidence="2">Carbohydrate biosynthesis; dTDP-L-rhamnose biosynthesis.</text>
</comment>
<feature type="domain" description="RmlD-like substrate binding" evidence="3">
    <location>
        <begin position="1"/>
        <end position="228"/>
    </location>
</feature>
<dbReference type="UniPathway" id="UPA00124"/>
<dbReference type="GO" id="GO:0005829">
    <property type="term" value="C:cytosol"/>
    <property type="evidence" value="ECO:0007669"/>
    <property type="project" value="TreeGrafter"/>
</dbReference>
<dbReference type="GO" id="GO:0019305">
    <property type="term" value="P:dTDP-rhamnose biosynthetic process"/>
    <property type="evidence" value="ECO:0007669"/>
    <property type="project" value="UniProtKB-UniPathway"/>
</dbReference>
<comment type="similarity">
    <text evidence="1 2">Belongs to the dTDP-4-dehydrorhamnose reductase family.</text>
</comment>
<evidence type="ECO:0000256" key="1">
    <source>
        <dbReference type="ARBA" id="ARBA00010944"/>
    </source>
</evidence>
<dbReference type="STRING" id="33935.ADM90_08350"/>
<dbReference type="Proteomes" id="UP000037977">
    <property type="component" value="Unassembled WGS sequence"/>
</dbReference>
<dbReference type="PANTHER" id="PTHR10491">
    <property type="entry name" value="DTDP-4-DEHYDRORHAMNOSE REDUCTASE"/>
    <property type="match status" value="1"/>
</dbReference>
<sequence>MKFLVLGATGMAGHMIAMYLCEQGHHVTTYSRTAFPYGNNIVGDITDRQFLQALLTTTDVDIVINCIGMLNNACEQYPAKSIFLNSYLPHAIAAHLKDHQTRLIHLSTDCVFSGKAAPYYEKSPCDGETFYDRTKGLGEIDDNKHLTFRNSIIGPALQKDGIGLFNWFMQQHGSINGYTGALWTGVTTLTLAKAIEQAAHEGLTGLYHLVNTTNISKYDLLQLLNQYFRNNTISIVPDSLVNVDKTLIKTRHDFSFVVPSYEAMIVEMKDWMLQHKNLYPHYHL</sequence>
<gene>
    <name evidence="4" type="ORF">ADM90_08350</name>
</gene>
<dbReference type="PANTHER" id="PTHR10491:SF4">
    <property type="entry name" value="METHIONINE ADENOSYLTRANSFERASE 2 SUBUNIT BETA"/>
    <property type="match status" value="1"/>
</dbReference>
<dbReference type="RefSeq" id="WP_053994514.1">
    <property type="nucleotide sequence ID" value="NZ_CP065643.1"/>
</dbReference>
<dbReference type="PATRIC" id="fig|33935.3.peg.1135"/>
<dbReference type="GO" id="GO:0008831">
    <property type="term" value="F:dTDP-4-dehydrorhamnose reductase activity"/>
    <property type="evidence" value="ECO:0007669"/>
    <property type="project" value="UniProtKB-EC"/>
</dbReference>
<dbReference type="InterPro" id="IPR029903">
    <property type="entry name" value="RmlD-like-bd"/>
</dbReference>
<dbReference type="Pfam" id="PF04321">
    <property type="entry name" value="RmlD_sub_bind"/>
    <property type="match status" value="1"/>
</dbReference>
<protein>
    <recommendedName>
        <fullName evidence="2">dTDP-4-dehydrorhamnose reductase</fullName>
        <ecNumber evidence="2">1.1.1.133</ecNumber>
    </recommendedName>
</protein>